<dbReference type="InterPro" id="IPR001709">
    <property type="entry name" value="Flavoprot_Pyr_Nucl_cyt_Rdtase"/>
</dbReference>
<dbReference type="RefSeq" id="WP_143947430.1">
    <property type="nucleotide sequence ID" value="NZ_BAABMB010000002.1"/>
</dbReference>
<dbReference type="PRINTS" id="PR00410">
    <property type="entry name" value="PHEHYDRXLASE"/>
</dbReference>
<dbReference type="Gene3D" id="2.40.30.10">
    <property type="entry name" value="Translation factors"/>
    <property type="match status" value="1"/>
</dbReference>
<keyword evidence="2" id="KW-0001">2Fe-2S</keyword>
<dbReference type="EMBL" id="VLTJ01000011">
    <property type="protein sequence ID" value="TSH97063.1"/>
    <property type="molecule type" value="Genomic_DNA"/>
</dbReference>
<dbReference type="SUPFAM" id="SSF63380">
    <property type="entry name" value="Riboflavin synthase domain-like"/>
    <property type="match status" value="1"/>
</dbReference>
<dbReference type="InterPro" id="IPR001041">
    <property type="entry name" value="2Fe-2S_ferredoxin-type"/>
</dbReference>
<dbReference type="Pfam" id="PF00111">
    <property type="entry name" value="Fer2"/>
    <property type="match status" value="1"/>
</dbReference>
<proteinExistence type="predicted"/>
<dbReference type="PANTHER" id="PTHR47354">
    <property type="entry name" value="NADH OXIDOREDUCTASE HCR"/>
    <property type="match status" value="1"/>
</dbReference>
<sequence>MSHRITVLPSNHQFYAAPGESILDAALNAGVTLPYSCKNGACSSCKGRVVDGEFEQLPHQPGTLHPEDAAQGYALFCCAVPQSDLTVEARVVQGMDGIEIRKMPVRVQALERLGEDVMLVRLQMPANQRFVFNAGQYLELILKDGRRRSYSMASAPHVEGTVELHIRHMPGGAFTDRLFGAAEPSVKAREILRCEAPLGSFFLREDTERPIVLLASGTGFAPIKAMVEHMIHKGMRRTVRLYWGGRRPRDLYLGELAQSWAGDLPDYHYVPVVSDAQAEDAWTGRTGFVHHAVMQDIPDLSEHEVYACGAPAMVEAARRDFTERCGLPTEAFFADAFTSEADLAAAR</sequence>
<dbReference type="Gene3D" id="3.10.20.30">
    <property type="match status" value="1"/>
</dbReference>
<dbReference type="AlphaFoldDB" id="A0A556AVT0"/>
<keyword evidence="2" id="KW-0411">Iron-sulfur</keyword>
<evidence type="ECO:0000313" key="6">
    <source>
        <dbReference type="EMBL" id="TSH97063.1"/>
    </source>
</evidence>
<reference evidence="6 7" key="1">
    <citation type="submission" date="2019-07" db="EMBL/GenBank/DDBJ databases">
        <title>Qingshengfaniella alkalisoli gen. nov., sp. nov., isolated from saline soil.</title>
        <authorList>
            <person name="Xu L."/>
            <person name="Huang X.-X."/>
            <person name="Sun J.-Q."/>
        </authorList>
    </citation>
    <scope>NUCLEOTIDE SEQUENCE [LARGE SCALE GENOMIC DNA]</scope>
    <source>
        <strain evidence="6 7">DSM 27279</strain>
    </source>
</reference>
<dbReference type="InterPro" id="IPR001433">
    <property type="entry name" value="OxRdtase_FAD/NAD-bd"/>
</dbReference>
<evidence type="ECO:0000256" key="1">
    <source>
        <dbReference type="ARBA" id="ARBA00001974"/>
    </source>
</evidence>
<dbReference type="Proteomes" id="UP000318405">
    <property type="component" value="Unassembled WGS sequence"/>
</dbReference>
<dbReference type="Pfam" id="PF00970">
    <property type="entry name" value="FAD_binding_6"/>
    <property type="match status" value="1"/>
</dbReference>
<evidence type="ECO:0000313" key="7">
    <source>
        <dbReference type="Proteomes" id="UP000318405"/>
    </source>
</evidence>
<dbReference type="GO" id="GO:0016491">
    <property type="term" value="F:oxidoreductase activity"/>
    <property type="evidence" value="ECO:0007669"/>
    <property type="project" value="InterPro"/>
</dbReference>
<keyword evidence="7" id="KW-1185">Reference proteome</keyword>
<dbReference type="OrthoDB" id="9806195at2"/>
<feature type="domain" description="FAD-binding FR-type" evidence="5">
    <location>
        <begin position="100"/>
        <end position="204"/>
    </location>
</feature>
<dbReference type="PANTHER" id="PTHR47354:SF5">
    <property type="entry name" value="PROTEIN RFBI"/>
    <property type="match status" value="1"/>
</dbReference>
<dbReference type="SUPFAM" id="SSF52343">
    <property type="entry name" value="Ferredoxin reductase-like, C-terminal NADP-linked domain"/>
    <property type="match status" value="1"/>
</dbReference>
<dbReference type="InterPro" id="IPR012675">
    <property type="entry name" value="Beta-grasp_dom_sf"/>
</dbReference>
<protein>
    <submittedName>
        <fullName evidence="6">CDP-6-deoxy-delta-3,4-glucoseen reductase</fullName>
    </submittedName>
</protein>
<comment type="cofactor">
    <cofactor evidence="3">
        <name>[2Fe-2S] cluster</name>
        <dbReference type="ChEBI" id="CHEBI:190135"/>
    </cofactor>
</comment>
<accession>A0A556AVT0</accession>
<comment type="caution">
    <text evidence="6">The sequence shown here is derived from an EMBL/GenBank/DDBJ whole genome shotgun (WGS) entry which is preliminary data.</text>
</comment>
<dbReference type="PROSITE" id="PS51085">
    <property type="entry name" value="2FE2S_FER_2"/>
    <property type="match status" value="1"/>
</dbReference>
<dbReference type="GO" id="GO:0051537">
    <property type="term" value="F:2 iron, 2 sulfur cluster binding"/>
    <property type="evidence" value="ECO:0007669"/>
    <property type="project" value="UniProtKB-KW"/>
</dbReference>
<dbReference type="InterPro" id="IPR008333">
    <property type="entry name" value="Cbr1-like_FAD-bd_dom"/>
</dbReference>
<dbReference type="CDD" id="cd00207">
    <property type="entry name" value="fer2"/>
    <property type="match status" value="1"/>
</dbReference>
<organism evidence="6 7">
    <name type="scientific">Verticiella sediminum</name>
    <dbReference type="NCBI Taxonomy" id="1247510"/>
    <lineage>
        <taxon>Bacteria</taxon>
        <taxon>Pseudomonadati</taxon>
        <taxon>Pseudomonadota</taxon>
        <taxon>Betaproteobacteria</taxon>
        <taxon>Burkholderiales</taxon>
        <taxon>Alcaligenaceae</taxon>
        <taxon>Verticiella</taxon>
    </lineage>
</organism>
<evidence type="ECO:0000259" key="4">
    <source>
        <dbReference type="PROSITE" id="PS51085"/>
    </source>
</evidence>
<keyword evidence="2" id="KW-0408">Iron</keyword>
<dbReference type="Gene3D" id="3.40.50.80">
    <property type="entry name" value="Nucleotide-binding domain of ferredoxin-NADP reductase (FNR) module"/>
    <property type="match status" value="1"/>
</dbReference>
<name>A0A556AVT0_9BURK</name>
<dbReference type="CDD" id="cd06189">
    <property type="entry name" value="flavin_oxioreductase"/>
    <property type="match status" value="1"/>
</dbReference>
<dbReference type="InterPro" id="IPR050415">
    <property type="entry name" value="MRET"/>
</dbReference>
<dbReference type="InterPro" id="IPR017938">
    <property type="entry name" value="Riboflavin_synthase-like_b-brl"/>
</dbReference>
<evidence type="ECO:0000256" key="3">
    <source>
        <dbReference type="ARBA" id="ARBA00034078"/>
    </source>
</evidence>
<dbReference type="Pfam" id="PF00175">
    <property type="entry name" value="NAD_binding_1"/>
    <property type="match status" value="1"/>
</dbReference>
<dbReference type="PRINTS" id="PR00371">
    <property type="entry name" value="FPNCR"/>
</dbReference>
<evidence type="ECO:0000256" key="2">
    <source>
        <dbReference type="ARBA" id="ARBA00022714"/>
    </source>
</evidence>
<dbReference type="InterPro" id="IPR017927">
    <property type="entry name" value="FAD-bd_FR_type"/>
</dbReference>
<dbReference type="InterPro" id="IPR036010">
    <property type="entry name" value="2Fe-2S_ferredoxin-like_sf"/>
</dbReference>
<gene>
    <name evidence="6" type="ORF">FOZ76_06995</name>
</gene>
<dbReference type="InterPro" id="IPR006058">
    <property type="entry name" value="2Fe2S_fd_BS"/>
</dbReference>
<dbReference type="PROSITE" id="PS51384">
    <property type="entry name" value="FAD_FR"/>
    <property type="match status" value="1"/>
</dbReference>
<evidence type="ECO:0000259" key="5">
    <source>
        <dbReference type="PROSITE" id="PS51384"/>
    </source>
</evidence>
<dbReference type="InterPro" id="IPR039261">
    <property type="entry name" value="FNR_nucleotide-bd"/>
</dbReference>
<dbReference type="PROSITE" id="PS00197">
    <property type="entry name" value="2FE2S_FER_1"/>
    <property type="match status" value="1"/>
</dbReference>
<comment type="cofactor">
    <cofactor evidence="1">
        <name>FAD</name>
        <dbReference type="ChEBI" id="CHEBI:57692"/>
    </cofactor>
</comment>
<keyword evidence="2" id="KW-0479">Metal-binding</keyword>
<dbReference type="SUPFAM" id="SSF54292">
    <property type="entry name" value="2Fe-2S ferredoxin-like"/>
    <property type="match status" value="1"/>
</dbReference>
<feature type="domain" description="2Fe-2S ferredoxin-type" evidence="4">
    <location>
        <begin position="3"/>
        <end position="93"/>
    </location>
</feature>